<evidence type="ECO:0000256" key="1">
    <source>
        <dbReference type="SAM" id="Phobius"/>
    </source>
</evidence>
<comment type="caution">
    <text evidence="2">The sequence shown here is derived from an EMBL/GenBank/DDBJ whole genome shotgun (WGS) entry which is preliminary data.</text>
</comment>
<dbReference type="RefSeq" id="WP_100701675.1">
    <property type="nucleotide sequence ID" value="NZ_MLFP01000033.1"/>
</dbReference>
<sequence length="130" mass="13887">MKVVTSHPAQVQGSAGACPALSEAAPQGHIGITRRAFSLLSRHRANVLLMALVILALALPHLVRAEDLLSSQKQDAKDTFGHGSTVEWGLYIAEIIISIITFIKTRNPALFVGGLAFLIVITRTFFALAG</sequence>
<name>A0A2M9WDA8_9GAMM</name>
<keyword evidence="1" id="KW-0812">Transmembrane</keyword>
<organism evidence="2 3">
    <name type="scientific">Pantoea rodasii</name>
    <dbReference type="NCBI Taxonomy" id="1076549"/>
    <lineage>
        <taxon>Bacteria</taxon>
        <taxon>Pseudomonadati</taxon>
        <taxon>Pseudomonadota</taxon>
        <taxon>Gammaproteobacteria</taxon>
        <taxon>Enterobacterales</taxon>
        <taxon>Erwiniaceae</taxon>
        <taxon>Pantoea</taxon>
    </lineage>
</organism>
<dbReference type="EMBL" id="PIQI01000015">
    <property type="protein sequence ID" value="PJZ05499.1"/>
    <property type="molecule type" value="Genomic_DNA"/>
</dbReference>
<accession>A0A2M9WDA8</accession>
<dbReference type="AlphaFoldDB" id="A0A2M9WDA8"/>
<dbReference type="OrthoDB" id="6629305at2"/>
<dbReference type="PROSITE" id="PS51257">
    <property type="entry name" value="PROKAR_LIPOPROTEIN"/>
    <property type="match status" value="1"/>
</dbReference>
<gene>
    <name evidence="2" type="ORF">PRCB_10675</name>
</gene>
<proteinExistence type="predicted"/>
<feature type="transmembrane region" description="Helical" evidence="1">
    <location>
        <begin position="45"/>
        <end position="63"/>
    </location>
</feature>
<evidence type="ECO:0000313" key="3">
    <source>
        <dbReference type="Proteomes" id="UP000232062"/>
    </source>
</evidence>
<keyword evidence="3" id="KW-1185">Reference proteome</keyword>
<reference evidence="2 3" key="1">
    <citation type="submission" date="2017-11" db="EMBL/GenBank/DDBJ databases">
        <title>The genome sequence of Pantoea rodasii DSM 26611.</title>
        <authorList>
            <person name="Gao J."/>
            <person name="Mao X."/>
            <person name="Sun J."/>
        </authorList>
    </citation>
    <scope>NUCLEOTIDE SEQUENCE [LARGE SCALE GENOMIC DNA]</scope>
    <source>
        <strain evidence="2 3">DSM 26611</strain>
    </source>
</reference>
<keyword evidence="1" id="KW-0472">Membrane</keyword>
<evidence type="ECO:0000313" key="2">
    <source>
        <dbReference type="EMBL" id="PJZ05499.1"/>
    </source>
</evidence>
<dbReference type="STRING" id="1076549.HA45_21985"/>
<protein>
    <submittedName>
        <fullName evidence="2">Conjugal transfer protein TraA</fullName>
    </submittedName>
</protein>
<keyword evidence="1" id="KW-1133">Transmembrane helix</keyword>
<feature type="transmembrane region" description="Helical" evidence="1">
    <location>
        <begin position="83"/>
        <end position="103"/>
    </location>
</feature>
<dbReference type="Proteomes" id="UP000232062">
    <property type="component" value="Unassembled WGS sequence"/>
</dbReference>
<feature type="transmembrane region" description="Helical" evidence="1">
    <location>
        <begin position="110"/>
        <end position="129"/>
    </location>
</feature>